<dbReference type="SUPFAM" id="SSF57716">
    <property type="entry name" value="Glucocorticoid receptor-like (DNA-binding domain)"/>
    <property type="match status" value="1"/>
</dbReference>
<comment type="similarity">
    <text evidence="3">Belongs to the DNA gyrase inhibitor YacG family.</text>
</comment>
<gene>
    <name evidence="3" type="primary">yacG</name>
    <name evidence="4" type="ORF">C3928_01755</name>
</gene>
<dbReference type="Pfam" id="PF03884">
    <property type="entry name" value="YacG"/>
    <property type="match status" value="1"/>
</dbReference>
<keyword evidence="1 3" id="KW-0479">Metal-binding</keyword>
<dbReference type="InterPro" id="IPR005584">
    <property type="entry name" value="DNA_gyrase_inhibitor_YacG"/>
</dbReference>
<organism evidence="4 5">
    <name type="scientific">Legionella pneumophila</name>
    <dbReference type="NCBI Taxonomy" id="446"/>
    <lineage>
        <taxon>Bacteria</taxon>
        <taxon>Pseudomonadati</taxon>
        <taxon>Pseudomonadota</taxon>
        <taxon>Gammaproteobacteria</taxon>
        <taxon>Legionellales</taxon>
        <taxon>Legionellaceae</taxon>
        <taxon>Legionella</taxon>
    </lineage>
</organism>
<dbReference type="GO" id="GO:0006355">
    <property type="term" value="P:regulation of DNA-templated transcription"/>
    <property type="evidence" value="ECO:0007669"/>
    <property type="project" value="InterPro"/>
</dbReference>
<dbReference type="EMBL" id="PQWY01000002">
    <property type="protein sequence ID" value="PPK33483.1"/>
    <property type="molecule type" value="Genomic_DNA"/>
</dbReference>
<dbReference type="PANTHER" id="PTHR36150:SF1">
    <property type="entry name" value="DNA GYRASE INHIBITOR YACG"/>
    <property type="match status" value="1"/>
</dbReference>
<protein>
    <recommendedName>
        <fullName evidence="3">DNA gyrase inhibitor YacG</fullName>
    </recommendedName>
</protein>
<feature type="binding site" evidence="3">
    <location>
        <position position="12"/>
    </location>
    <ligand>
        <name>Zn(2+)</name>
        <dbReference type="ChEBI" id="CHEBI:29105"/>
    </ligand>
</feature>
<dbReference type="HAMAP" id="MF_00649">
    <property type="entry name" value="DNA_gyrase_inhibitor_YacG"/>
    <property type="match status" value="1"/>
</dbReference>
<comment type="function">
    <text evidence="3">Inhibits all the catalytic activities of DNA gyrase by preventing its interaction with DNA. Acts by binding directly to the C-terminal domain of GyrB, which probably disrupts DNA binding by the gyrase.</text>
</comment>
<proteinExistence type="inferred from homology"/>
<dbReference type="AlphaFoldDB" id="A0A2S6F7R1"/>
<comment type="caution">
    <text evidence="4">The sequence shown here is derived from an EMBL/GenBank/DDBJ whole genome shotgun (WGS) entry which is preliminary data.</text>
</comment>
<dbReference type="GO" id="GO:0008270">
    <property type="term" value="F:zinc ion binding"/>
    <property type="evidence" value="ECO:0007669"/>
    <property type="project" value="UniProtKB-UniRule"/>
</dbReference>
<dbReference type="PANTHER" id="PTHR36150">
    <property type="entry name" value="DNA GYRASE INHIBITOR YACG"/>
    <property type="match status" value="1"/>
</dbReference>
<evidence type="ECO:0000256" key="1">
    <source>
        <dbReference type="ARBA" id="ARBA00022723"/>
    </source>
</evidence>
<sequence>MNNQQKIKCPICDKQNTWRPDNQFRPFCSERCKLIDLGEWASESRKIPGRPIDPESIVTTDNKQDNLDEQ</sequence>
<comment type="cofactor">
    <cofactor evidence="3">
        <name>Zn(2+)</name>
        <dbReference type="ChEBI" id="CHEBI:29105"/>
    </cofactor>
    <text evidence="3">Binds 1 zinc ion.</text>
</comment>
<comment type="subunit">
    <text evidence="3">Interacts with GyrB.</text>
</comment>
<feature type="binding site" evidence="3">
    <location>
        <position position="32"/>
    </location>
    <ligand>
        <name>Zn(2+)</name>
        <dbReference type="ChEBI" id="CHEBI:29105"/>
    </ligand>
</feature>
<feature type="binding site" evidence="3">
    <location>
        <position position="28"/>
    </location>
    <ligand>
        <name>Zn(2+)</name>
        <dbReference type="ChEBI" id="CHEBI:29105"/>
    </ligand>
</feature>
<evidence type="ECO:0000313" key="5">
    <source>
        <dbReference type="Proteomes" id="UP000239239"/>
    </source>
</evidence>
<reference evidence="4 5" key="1">
    <citation type="submission" date="2018-02" db="EMBL/GenBank/DDBJ databases">
        <title>Draft genome sequences of four Legionella pneumophila clinical strains isolated in Ontario.</title>
        <authorList>
            <person name="Fortuna A."/>
            <person name="Ramnarine R."/>
            <person name="Li A."/>
            <person name="Frantz C."/>
            <person name="Mallo G."/>
        </authorList>
    </citation>
    <scope>NUCLEOTIDE SEQUENCE [LARGE SCALE GENOMIC DNA]</scope>
    <source>
        <strain evidence="4 5">LG61</strain>
    </source>
</reference>
<dbReference type="RefSeq" id="WP_027227948.1">
    <property type="nucleotide sequence ID" value="NZ_CP017601.1"/>
</dbReference>
<dbReference type="Proteomes" id="UP000239239">
    <property type="component" value="Unassembled WGS sequence"/>
</dbReference>
<evidence type="ECO:0000256" key="3">
    <source>
        <dbReference type="HAMAP-Rule" id="MF_00649"/>
    </source>
</evidence>
<name>A0A2S6F7R1_LEGPN</name>
<dbReference type="InterPro" id="IPR013088">
    <property type="entry name" value="Znf_NHR/GATA"/>
</dbReference>
<accession>A0A2S6F7R1</accession>
<feature type="binding site" evidence="3">
    <location>
        <position position="9"/>
    </location>
    <ligand>
        <name>Zn(2+)</name>
        <dbReference type="ChEBI" id="CHEBI:29105"/>
    </ligand>
</feature>
<keyword evidence="2 3" id="KW-0862">Zinc</keyword>
<dbReference type="NCBIfam" id="NF001638">
    <property type="entry name" value="PRK00418.1"/>
    <property type="match status" value="1"/>
</dbReference>
<evidence type="ECO:0000256" key="2">
    <source>
        <dbReference type="ARBA" id="ARBA00022833"/>
    </source>
</evidence>
<dbReference type="GO" id="GO:0008657">
    <property type="term" value="F:DNA topoisomerase type II (double strand cut, ATP-hydrolyzing) inhibitor activity"/>
    <property type="evidence" value="ECO:0007669"/>
    <property type="project" value="UniProtKB-UniRule"/>
</dbReference>
<dbReference type="Gene3D" id="3.30.50.10">
    <property type="entry name" value="Erythroid Transcription Factor GATA-1, subunit A"/>
    <property type="match status" value="1"/>
</dbReference>
<dbReference type="OrthoDB" id="9809663at2"/>
<evidence type="ECO:0000313" key="4">
    <source>
        <dbReference type="EMBL" id="PPK33483.1"/>
    </source>
</evidence>